<dbReference type="VEuPathDB" id="VectorBase:ACHR004920"/>
<evidence type="ECO:0000256" key="1">
    <source>
        <dbReference type="SAM" id="Phobius"/>
    </source>
</evidence>
<dbReference type="Proteomes" id="UP000075881">
    <property type="component" value="Unassembled WGS sequence"/>
</dbReference>
<evidence type="ECO:0000313" key="3">
    <source>
        <dbReference type="Proteomes" id="UP000075881"/>
    </source>
</evidence>
<proteinExistence type="predicted"/>
<keyword evidence="1" id="KW-0812">Transmembrane</keyword>
<organism evidence="2 3">
    <name type="scientific">Anopheles christyi</name>
    <dbReference type="NCBI Taxonomy" id="43041"/>
    <lineage>
        <taxon>Eukaryota</taxon>
        <taxon>Metazoa</taxon>
        <taxon>Ecdysozoa</taxon>
        <taxon>Arthropoda</taxon>
        <taxon>Hexapoda</taxon>
        <taxon>Insecta</taxon>
        <taxon>Pterygota</taxon>
        <taxon>Neoptera</taxon>
        <taxon>Endopterygota</taxon>
        <taxon>Diptera</taxon>
        <taxon>Nematocera</taxon>
        <taxon>Culicoidea</taxon>
        <taxon>Culicidae</taxon>
        <taxon>Anophelinae</taxon>
        <taxon>Anopheles</taxon>
    </lineage>
</organism>
<keyword evidence="1" id="KW-1133">Transmembrane helix</keyword>
<dbReference type="EnsemblMetazoa" id="ACHR004920-RA">
    <property type="protein sequence ID" value="ACHR004920-PA"/>
    <property type="gene ID" value="ACHR004920"/>
</dbReference>
<sequence>MSCNAAGVIKLNHTEPRLWMIFRVAKGPFVEDFYQCVTHGFYTDRWQEQLYTTFTLVFMFIIPLLILIGTYLSTFMTISIFTGEVASEAKVINCPCNN</sequence>
<dbReference type="STRING" id="43041.A0A182K2D6"/>
<name>A0A182K2D6_9DIPT</name>
<reference evidence="2" key="2">
    <citation type="submission" date="2020-05" db="UniProtKB">
        <authorList>
            <consortium name="EnsemblMetazoa"/>
        </authorList>
    </citation>
    <scope>IDENTIFICATION</scope>
    <source>
        <strain evidence="2">ACHKN1017</strain>
    </source>
</reference>
<dbReference type="AlphaFoldDB" id="A0A182K2D6"/>
<keyword evidence="3" id="KW-1185">Reference proteome</keyword>
<reference evidence="3" key="1">
    <citation type="submission" date="2013-03" db="EMBL/GenBank/DDBJ databases">
        <title>The Genome Sequence of Anopheles christyi ACHKN1017.</title>
        <authorList>
            <consortium name="The Broad Institute Genomics Platform"/>
            <person name="Neafsey D.E."/>
            <person name="Besansky N."/>
            <person name="Walker B."/>
            <person name="Young S.K."/>
            <person name="Zeng Q."/>
            <person name="Gargeya S."/>
            <person name="Fitzgerald M."/>
            <person name="Haas B."/>
            <person name="Abouelleil A."/>
            <person name="Allen A.W."/>
            <person name="Alvarado L."/>
            <person name="Arachchi H.M."/>
            <person name="Berlin A.M."/>
            <person name="Chapman S.B."/>
            <person name="Gainer-Dewar J."/>
            <person name="Goldberg J."/>
            <person name="Griggs A."/>
            <person name="Gujja S."/>
            <person name="Hansen M."/>
            <person name="Howarth C."/>
            <person name="Imamovic A."/>
            <person name="Ireland A."/>
            <person name="Larimer J."/>
            <person name="McCowan C."/>
            <person name="Murphy C."/>
            <person name="Pearson M."/>
            <person name="Poon T.W."/>
            <person name="Priest M."/>
            <person name="Roberts A."/>
            <person name="Saif S."/>
            <person name="Shea T."/>
            <person name="Sisk P."/>
            <person name="Sykes S."/>
            <person name="Wortman J."/>
            <person name="Nusbaum C."/>
            <person name="Birren B."/>
        </authorList>
    </citation>
    <scope>NUCLEOTIDE SEQUENCE [LARGE SCALE GENOMIC DNA]</scope>
    <source>
        <strain evidence="3">ACHKN1017</strain>
    </source>
</reference>
<protein>
    <recommendedName>
        <fullName evidence="4">G-protein coupled receptors family 1 profile domain-containing protein</fullName>
    </recommendedName>
</protein>
<accession>A0A182K2D6</accession>
<dbReference type="Gene3D" id="1.20.1070.10">
    <property type="entry name" value="Rhodopsin 7-helix transmembrane proteins"/>
    <property type="match status" value="1"/>
</dbReference>
<evidence type="ECO:0008006" key="4">
    <source>
        <dbReference type="Google" id="ProtNLM"/>
    </source>
</evidence>
<dbReference type="SUPFAM" id="SSF81321">
    <property type="entry name" value="Family A G protein-coupled receptor-like"/>
    <property type="match status" value="1"/>
</dbReference>
<keyword evidence="1" id="KW-0472">Membrane</keyword>
<evidence type="ECO:0000313" key="2">
    <source>
        <dbReference type="EnsemblMetazoa" id="ACHR004920-PA"/>
    </source>
</evidence>
<feature type="transmembrane region" description="Helical" evidence="1">
    <location>
        <begin position="50"/>
        <end position="72"/>
    </location>
</feature>